<feature type="chain" id="PRO_5002255146" description="Amidohydrolase-related domain-containing protein" evidence="1">
    <location>
        <begin position="23"/>
        <end position="415"/>
    </location>
</feature>
<dbReference type="InterPro" id="IPR051781">
    <property type="entry name" value="Metallo-dep_Hydrolase"/>
</dbReference>
<dbReference type="Gene3D" id="3.20.20.140">
    <property type="entry name" value="Metal-dependent hydrolases"/>
    <property type="match status" value="2"/>
</dbReference>
<feature type="domain" description="Amidohydrolase-related" evidence="2">
    <location>
        <begin position="211"/>
        <end position="403"/>
    </location>
</feature>
<dbReference type="AlphaFoldDB" id="A0A0D2CEI2"/>
<dbReference type="HOGENOM" id="CLU_023620_6_1_1"/>
<dbReference type="InterPro" id="IPR032466">
    <property type="entry name" value="Metal_Hydrolase"/>
</dbReference>
<reference evidence="3 4" key="1">
    <citation type="submission" date="2015-01" db="EMBL/GenBank/DDBJ databases">
        <title>The Genome Sequence of Capronia semiimmersa CBS27337.</title>
        <authorList>
            <consortium name="The Broad Institute Genomics Platform"/>
            <person name="Cuomo C."/>
            <person name="de Hoog S."/>
            <person name="Gorbushina A."/>
            <person name="Stielow B."/>
            <person name="Teixiera M."/>
            <person name="Abouelleil A."/>
            <person name="Chapman S.B."/>
            <person name="Priest M."/>
            <person name="Young S.K."/>
            <person name="Wortman J."/>
            <person name="Nusbaum C."/>
            <person name="Birren B."/>
        </authorList>
    </citation>
    <scope>NUCLEOTIDE SEQUENCE [LARGE SCALE GENOMIC DNA]</scope>
    <source>
        <strain evidence="3 4">CBS 27337</strain>
    </source>
</reference>
<proteinExistence type="predicted"/>
<keyword evidence="4" id="KW-1185">Reference proteome</keyword>
<dbReference type="GO" id="GO:0016810">
    <property type="term" value="F:hydrolase activity, acting on carbon-nitrogen (but not peptide) bonds"/>
    <property type="evidence" value="ECO:0007669"/>
    <property type="project" value="InterPro"/>
</dbReference>
<gene>
    <name evidence="3" type="ORF">PV04_10323</name>
</gene>
<dbReference type="InterPro" id="IPR011059">
    <property type="entry name" value="Metal-dep_hydrolase_composite"/>
</dbReference>
<sequence>MLKSCSTLALLCLLGAQGPVHACLFHAEGSAPIDFASVAAANNKFREENSHNAKSHTKIAINNVRVFDGYKLLPPSTVVIDGDVIGHDPSGAEQTIDGNGGVMLPGLMDTHCHPSNITHLQELTRWGVSTAMVMACYFPEACHSLQNQTTLTDVVLGSVPASTPGSANGNLTQSVNPSPNVLVANESQAVPWVDSQVAWGADFIKLIADTPGLDQPTLDALVSESHRLQKRVVCHATSLSAYEQAVTAQVNQIYHAPLDKPINSTLIATILQQGQISAPTLTIMQAFAQLLGTDYTVARETVTLLHAAGVPILAGTDANHQAGIPVQPPFGSSLHLELELLVDAGLSPAEALRAATSRAAAHWGLKDRGVIAPGMRADLLLIDGNPLQNISATRNIQKIWLKGVEYTGPLADAST</sequence>
<dbReference type="SUPFAM" id="SSF51338">
    <property type="entry name" value="Composite domain of metallo-dependent hydrolases"/>
    <property type="match status" value="1"/>
</dbReference>
<dbReference type="Gene3D" id="2.30.40.10">
    <property type="entry name" value="Urease, subunit C, domain 1"/>
    <property type="match status" value="2"/>
</dbReference>
<dbReference type="SUPFAM" id="SSF51556">
    <property type="entry name" value="Metallo-dependent hydrolases"/>
    <property type="match status" value="1"/>
</dbReference>
<evidence type="ECO:0000256" key="1">
    <source>
        <dbReference type="SAM" id="SignalP"/>
    </source>
</evidence>
<keyword evidence="1" id="KW-0732">Signal</keyword>
<evidence type="ECO:0000313" key="3">
    <source>
        <dbReference type="EMBL" id="KIW63491.1"/>
    </source>
</evidence>
<dbReference type="STRING" id="5601.A0A0D2CEI2"/>
<evidence type="ECO:0000313" key="4">
    <source>
        <dbReference type="Proteomes" id="UP000054266"/>
    </source>
</evidence>
<dbReference type="Pfam" id="PF01979">
    <property type="entry name" value="Amidohydro_1"/>
    <property type="match status" value="1"/>
</dbReference>
<dbReference type="InterPro" id="IPR006680">
    <property type="entry name" value="Amidohydro-rel"/>
</dbReference>
<accession>A0A0D2CEI2</accession>
<dbReference type="EMBL" id="KN846962">
    <property type="protein sequence ID" value="KIW63491.1"/>
    <property type="molecule type" value="Genomic_DNA"/>
</dbReference>
<evidence type="ECO:0000259" key="2">
    <source>
        <dbReference type="Pfam" id="PF01979"/>
    </source>
</evidence>
<protein>
    <recommendedName>
        <fullName evidence="2">Amidohydrolase-related domain-containing protein</fullName>
    </recommendedName>
</protein>
<name>A0A0D2CEI2_9EURO</name>
<dbReference type="PANTHER" id="PTHR43135:SF3">
    <property type="entry name" value="ALPHA-D-RIBOSE 1-METHYLPHOSPHONATE 5-TRIPHOSPHATE DIPHOSPHATASE"/>
    <property type="match status" value="1"/>
</dbReference>
<dbReference type="Proteomes" id="UP000054266">
    <property type="component" value="Unassembled WGS sequence"/>
</dbReference>
<organism evidence="3 4">
    <name type="scientific">Phialophora macrospora</name>
    <dbReference type="NCBI Taxonomy" id="1851006"/>
    <lineage>
        <taxon>Eukaryota</taxon>
        <taxon>Fungi</taxon>
        <taxon>Dikarya</taxon>
        <taxon>Ascomycota</taxon>
        <taxon>Pezizomycotina</taxon>
        <taxon>Eurotiomycetes</taxon>
        <taxon>Chaetothyriomycetidae</taxon>
        <taxon>Chaetothyriales</taxon>
        <taxon>Herpotrichiellaceae</taxon>
        <taxon>Phialophora</taxon>
    </lineage>
</organism>
<feature type="signal peptide" evidence="1">
    <location>
        <begin position="1"/>
        <end position="22"/>
    </location>
</feature>
<dbReference type="PANTHER" id="PTHR43135">
    <property type="entry name" value="ALPHA-D-RIBOSE 1-METHYLPHOSPHONATE 5-TRIPHOSPHATE DIPHOSPHATASE"/>
    <property type="match status" value="1"/>
</dbReference>